<proteinExistence type="predicted"/>
<sequence>MVGQSMNFMQTKLQGAARAWLTRLDDYNLSWQAWKVSLSKAFPSEHDYAELLTEMLARVKVTGETMTHYYHDKITLIGRYRSVIVFD</sequence>
<dbReference type="Proteomes" id="UP001152799">
    <property type="component" value="Chromosome 4"/>
</dbReference>
<accession>A0A9N9MPJ1</accession>
<name>A0A9N9MPJ1_9CUCU</name>
<protein>
    <recommendedName>
        <fullName evidence="3">Retrotransposon gag domain-containing protein</fullName>
    </recommendedName>
</protein>
<evidence type="ECO:0008006" key="3">
    <source>
        <dbReference type="Google" id="ProtNLM"/>
    </source>
</evidence>
<evidence type="ECO:0000313" key="2">
    <source>
        <dbReference type="Proteomes" id="UP001152799"/>
    </source>
</evidence>
<dbReference type="AlphaFoldDB" id="A0A9N9MPJ1"/>
<keyword evidence="2" id="KW-1185">Reference proteome</keyword>
<evidence type="ECO:0000313" key="1">
    <source>
        <dbReference type="EMBL" id="CAG9767290.1"/>
    </source>
</evidence>
<organism evidence="1 2">
    <name type="scientific">Ceutorhynchus assimilis</name>
    <name type="common">cabbage seed weevil</name>
    <dbReference type="NCBI Taxonomy" id="467358"/>
    <lineage>
        <taxon>Eukaryota</taxon>
        <taxon>Metazoa</taxon>
        <taxon>Ecdysozoa</taxon>
        <taxon>Arthropoda</taxon>
        <taxon>Hexapoda</taxon>
        <taxon>Insecta</taxon>
        <taxon>Pterygota</taxon>
        <taxon>Neoptera</taxon>
        <taxon>Endopterygota</taxon>
        <taxon>Coleoptera</taxon>
        <taxon>Polyphaga</taxon>
        <taxon>Cucujiformia</taxon>
        <taxon>Curculionidae</taxon>
        <taxon>Ceutorhynchinae</taxon>
        <taxon>Ceutorhynchus</taxon>
    </lineage>
</organism>
<dbReference type="OrthoDB" id="8196440at2759"/>
<reference evidence="1" key="1">
    <citation type="submission" date="2022-01" db="EMBL/GenBank/DDBJ databases">
        <authorList>
            <person name="King R."/>
        </authorList>
    </citation>
    <scope>NUCLEOTIDE SEQUENCE</scope>
</reference>
<dbReference type="EMBL" id="OU892280">
    <property type="protein sequence ID" value="CAG9767290.1"/>
    <property type="molecule type" value="Genomic_DNA"/>
</dbReference>
<gene>
    <name evidence="1" type="ORF">CEUTPL_LOCUS7855</name>
</gene>